<reference evidence="1 2" key="1">
    <citation type="journal article" date="2015" name="Genome Announc.">
        <title>Draft Genome Sequences of Marine Isolates of Thalassomonas viridans and Thalassomonas actiniarum.</title>
        <authorList>
            <person name="Olonade I."/>
            <person name="van Zyl L.J."/>
            <person name="Trindade M."/>
        </authorList>
    </citation>
    <scope>NUCLEOTIDE SEQUENCE [LARGE SCALE GENOMIC DNA]</scope>
    <source>
        <strain evidence="1 2">XOM25</strain>
    </source>
</reference>
<evidence type="ECO:0000313" key="1">
    <source>
        <dbReference type="EMBL" id="WDE08789.1"/>
    </source>
</evidence>
<keyword evidence="2" id="KW-1185">Reference proteome</keyword>
<dbReference type="EMBL" id="CP059734">
    <property type="protein sequence ID" value="WDE08789.1"/>
    <property type="molecule type" value="Genomic_DNA"/>
</dbReference>
<dbReference type="NCBIfam" id="NF047593">
    <property type="entry name" value="IS66_ISAeme5_TnpA"/>
    <property type="match status" value="1"/>
</dbReference>
<organism evidence="1 2">
    <name type="scientific">Thalassomonas viridans</name>
    <dbReference type="NCBI Taxonomy" id="137584"/>
    <lineage>
        <taxon>Bacteria</taxon>
        <taxon>Pseudomonadati</taxon>
        <taxon>Pseudomonadota</taxon>
        <taxon>Gammaproteobacteria</taxon>
        <taxon>Alteromonadales</taxon>
        <taxon>Colwelliaceae</taxon>
        <taxon>Thalassomonas</taxon>
    </lineage>
</organism>
<dbReference type="KEGG" id="tvd:SG34_033370"/>
<evidence type="ECO:0008006" key="3">
    <source>
        <dbReference type="Google" id="ProtNLM"/>
    </source>
</evidence>
<protein>
    <recommendedName>
        <fullName evidence="3">Transposase</fullName>
    </recommendedName>
</protein>
<dbReference type="Proteomes" id="UP000032352">
    <property type="component" value="Chromosome pTvir"/>
</dbReference>
<dbReference type="RefSeq" id="WP_152647026.1">
    <property type="nucleotide sequence ID" value="NZ_CP059734.1"/>
</dbReference>
<sequence>MGKVKSQQQWQQILADQKASGLTVVDYCRQHQLSTSNFYLRRKQLATAEYTFICCSAVDFFICFA</sequence>
<evidence type="ECO:0000313" key="2">
    <source>
        <dbReference type="Proteomes" id="UP000032352"/>
    </source>
</evidence>
<dbReference type="AlphaFoldDB" id="A0AAF0CEM1"/>
<gene>
    <name evidence="1" type="ORF">SG34_033370</name>
</gene>
<proteinExistence type="predicted"/>
<reference evidence="1 2" key="2">
    <citation type="journal article" date="2022" name="Mar. Drugs">
        <title>Bioassay-Guided Fractionation Leads to the Detection of Cholic Acid Generated by the Rare Thalassomonas sp.</title>
        <authorList>
            <person name="Pheiffer F."/>
            <person name="Schneider Y.K."/>
            <person name="Hansen E.H."/>
            <person name="Andersen J.H."/>
            <person name="Isaksson J."/>
            <person name="Busche T."/>
            <person name="R C."/>
            <person name="Kalinowski J."/>
            <person name="Zyl L.V."/>
            <person name="Trindade M."/>
        </authorList>
    </citation>
    <scope>NUCLEOTIDE SEQUENCE [LARGE SCALE GENOMIC DNA]</scope>
    <source>
        <strain evidence="1 2">XOM25</strain>
    </source>
</reference>
<accession>A0AAF0CEM1</accession>
<name>A0AAF0CEM1_9GAMM</name>